<dbReference type="Pfam" id="PF02588">
    <property type="entry name" value="YitT_membrane"/>
    <property type="match status" value="1"/>
</dbReference>
<dbReference type="GO" id="GO:0005886">
    <property type="term" value="C:plasma membrane"/>
    <property type="evidence" value="ECO:0007669"/>
    <property type="project" value="UniProtKB-SubCell"/>
</dbReference>
<dbReference type="InterPro" id="IPR015867">
    <property type="entry name" value="N-reg_PII/ATP_PRibTrfase_C"/>
</dbReference>
<dbReference type="AlphaFoldDB" id="A0A5C5E9M1"/>
<evidence type="ECO:0000256" key="5">
    <source>
        <dbReference type="ARBA" id="ARBA00023136"/>
    </source>
</evidence>
<feature type="transmembrane region" description="Helical" evidence="6">
    <location>
        <begin position="213"/>
        <end position="235"/>
    </location>
</feature>
<name>A0A5C5E9M1_9LACT</name>
<accession>A0A5C5E9M1</accession>
<dbReference type="Proteomes" id="UP000313395">
    <property type="component" value="Unassembled WGS sequence"/>
</dbReference>
<proteinExistence type="predicted"/>
<feature type="transmembrane region" description="Helical" evidence="6">
    <location>
        <begin position="241"/>
        <end position="260"/>
    </location>
</feature>
<comment type="subcellular location">
    <subcellularLocation>
        <location evidence="1">Cell membrane</location>
        <topology evidence="1">Multi-pass membrane protein</topology>
    </subcellularLocation>
</comment>
<feature type="transmembrane region" description="Helical" evidence="6">
    <location>
        <begin position="143"/>
        <end position="162"/>
    </location>
</feature>
<keyword evidence="3 6" id="KW-0812">Transmembrane</keyword>
<keyword evidence="2" id="KW-1003">Cell membrane</keyword>
<dbReference type="PANTHER" id="PTHR33545">
    <property type="entry name" value="UPF0750 MEMBRANE PROTEIN YITT-RELATED"/>
    <property type="match status" value="1"/>
</dbReference>
<evidence type="ECO:0000313" key="9">
    <source>
        <dbReference type="Proteomes" id="UP000313395"/>
    </source>
</evidence>
<feature type="transmembrane region" description="Helical" evidence="6">
    <location>
        <begin position="174"/>
        <end position="193"/>
    </location>
</feature>
<dbReference type="EMBL" id="VENO01000001">
    <property type="protein sequence ID" value="TNV69859.1"/>
    <property type="molecule type" value="Genomic_DNA"/>
</dbReference>
<feature type="transmembrane region" description="Helical" evidence="6">
    <location>
        <begin position="77"/>
        <end position="96"/>
    </location>
</feature>
<dbReference type="PANTHER" id="PTHR33545:SF5">
    <property type="entry name" value="UPF0750 MEMBRANE PROTEIN YITT"/>
    <property type="match status" value="1"/>
</dbReference>
<reference evidence="8 9" key="1">
    <citation type="submission" date="2019-06" db="EMBL/GenBank/DDBJ databases">
        <title>Description Trichococcus psychrophilus sp. nov., isolated from a cold spring, by genomic and phenotypic analyses.</title>
        <authorList>
            <person name="Zakharyuk A."/>
        </authorList>
    </citation>
    <scope>NUCLEOTIDE SEQUENCE [LARGE SCALE GENOMIC DNA]</scope>
    <source>
        <strain evidence="8 9">SKBG</strain>
    </source>
</reference>
<dbReference type="Pfam" id="PF10035">
    <property type="entry name" value="DUF2179"/>
    <property type="match status" value="1"/>
</dbReference>
<comment type="caution">
    <text evidence="8">The sequence shown here is derived from an EMBL/GenBank/DDBJ whole genome shotgun (WGS) entry which is preliminary data.</text>
</comment>
<keyword evidence="9" id="KW-1185">Reference proteome</keyword>
<evidence type="ECO:0000256" key="6">
    <source>
        <dbReference type="SAM" id="Phobius"/>
    </source>
</evidence>
<gene>
    <name evidence="8" type="ORF">FHK04_01055</name>
</gene>
<evidence type="ECO:0000313" key="8">
    <source>
        <dbReference type="EMBL" id="TNV69859.1"/>
    </source>
</evidence>
<evidence type="ECO:0000256" key="3">
    <source>
        <dbReference type="ARBA" id="ARBA00022692"/>
    </source>
</evidence>
<evidence type="ECO:0000256" key="4">
    <source>
        <dbReference type="ARBA" id="ARBA00022989"/>
    </source>
</evidence>
<evidence type="ECO:0000256" key="2">
    <source>
        <dbReference type="ARBA" id="ARBA00022475"/>
    </source>
</evidence>
<dbReference type="InterPro" id="IPR051461">
    <property type="entry name" value="UPF0750_membrane"/>
</dbReference>
<evidence type="ECO:0000256" key="1">
    <source>
        <dbReference type="ARBA" id="ARBA00004651"/>
    </source>
</evidence>
<dbReference type="Gene3D" id="3.30.70.120">
    <property type="match status" value="1"/>
</dbReference>
<feature type="transmembrane region" description="Helical" evidence="6">
    <location>
        <begin position="108"/>
        <end position="136"/>
    </location>
</feature>
<keyword evidence="5 6" id="KW-0472">Membrane</keyword>
<organism evidence="8 9">
    <name type="scientific">Trichococcus shcherbakoviae subsp. psychrophilus</name>
    <dbReference type="NCBI Taxonomy" id="2585775"/>
    <lineage>
        <taxon>Bacteria</taxon>
        <taxon>Bacillati</taxon>
        <taxon>Bacillota</taxon>
        <taxon>Bacilli</taxon>
        <taxon>Lactobacillales</taxon>
        <taxon>Carnobacteriaceae</taxon>
        <taxon>Trichococcus</taxon>
    </lineage>
</organism>
<sequence length="355" mass="39208">MFYFRENETNSVERFIFFHYIPGTAFLVYKVYYCSFHLPYICYNGVDIFLLKVSYPATFHPNKGGACLKLLHTLKPIVAVIAGNIIVAFAIAAFILPKNLIAGGSTGIAIILNHFFGLNISLVVLIFNGFMFFVGAALLGRKFALTTILSTIIFPTFLTFFRTVPTLQNMTDDILLSAIYAGILCGLGVGLVFKVGASTGGMDIPPLLLNKHFRIPVAVGMYAFDVIFLLIQAFFSSMEQILYGLIMVFLTSIVINKVMVTGTNKMQLFIISKKFEEIKEALLYVQDVGLTLVNIETAFEGAQQQAVLCVIEQRKLSAINALVNDIDPFAFVIIGQVHEVAGKGFTLERQSGLVE</sequence>
<dbReference type="InterPro" id="IPR003740">
    <property type="entry name" value="YitT"/>
</dbReference>
<dbReference type="InterPro" id="IPR019264">
    <property type="entry name" value="DUF2179"/>
</dbReference>
<keyword evidence="4 6" id="KW-1133">Transmembrane helix</keyword>
<dbReference type="CDD" id="cd16380">
    <property type="entry name" value="YitT_C"/>
    <property type="match status" value="1"/>
</dbReference>
<evidence type="ECO:0000259" key="7">
    <source>
        <dbReference type="Pfam" id="PF10035"/>
    </source>
</evidence>
<protein>
    <submittedName>
        <fullName evidence="8">YitT family protein</fullName>
    </submittedName>
</protein>
<feature type="domain" description="DUF2179" evidence="7">
    <location>
        <begin position="289"/>
        <end position="342"/>
    </location>
</feature>